<name>A0A7K3WUK1_9FLAO</name>
<feature type="signal peptide" evidence="1">
    <location>
        <begin position="1"/>
        <end position="18"/>
    </location>
</feature>
<dbReference type="Proteomes" id="UP000486602">
    <property type="component" value="Unassembled WGS sequence"/>
</dbReference>
<gene>
    <name evidence="2" type="ORF">G3O08_17800</name>
</gene>
<dbReference type="RefSeq" id="WP_163286810.1">
    <property type="nucleotide sequence ID" value="NZ_JAAGVY010000050.1"/>
</dbReference>
<accession>A0A7K3WUK1</accession>
<evidence type="ECO:0000313" key="2">
    <source>
        <dbReference type="EMBL" id="NEN25353.1"/>
    </source>
</evidence>
<dbReference type="AlphaFoldDB" id="A0A7K3WUK1"/>
<keyword evidence="1" id="KW-0732">Signal</keyword>
<evidence type="ECO:0000313" key="3">
    <source>
        <dbReference type="Proteomes" id="UP000486602"/>
    </source>
</evidence>
<dbReference type="EMBL" id="JAAGVY010000050">
    <property type="protein sequence ID" value="NEN25353.1"/>
    <property type="molecule type" value="Genomic_DNA"/>
</dbReference>
<reference evidence="2 3" key="1">
    <citation type="submission" date="2020-02" db="EMBL/GenBank/DDBJ databases">
        <title>Out from the shadows clarifying the taxonomy of the family Cryomorphaceae and related taxa by utilizing the GTDB taxonomic framework.</title>
        <authorList>
            <person name="Bowman J.P."/>
        </authorList>
    </citation>
    <scope>NUCLEOTIDE SEQUENCE [LARGE SCALE GENOMIC DNA]</scope>
    <source>
        <strain evidence="2 3">QSSC 1-22</strain>
    </source>
</reference>
<sequence>MRLVLLFVVSVFSSIASLCGQNTKQQFEWIHFAQIAPYERNTYKLNGSTNTWDTVRGARYLTVIDGMSIDEEKVVNQKQVHKSDYQAVMDILLNDNDPDRIEVVSDCYIPRNGILFFDIQNHLIGFIEICFECNKIKTTGICEKWDIDLGNTDYRQLEEWFKVTYVE</sequence>
<evidence type="ECO:0000256" key="1">
    <source>
        <dbReference type="SAM" id="SignalP"/>
    </source>
</evidence>
<organism evidence="2 3">
    <name type="scientific">Cryomorpha ignava</name>
    <dbReference type="NCBI Taxonomy" id="101383"/>
    <lineage>
        <taxon>Bacteria</taxon>
        <taxon>Pseudomonadati</taxon>
        <taxon>Bacteroidota</taxon>
        <taxon>Flavobacteriia</taxon>
        <taxon>Flavobacteriales</taxon>
        <taxon>Cryomorphaceae</taxon>
        <taxon>Cryomorpha</taxon>
    </lineage>
</organism>
<proteinExistence type="predicted"/>
<keyword evidence="3" id="KW-1185">Reference proteome</keyword>
<protein>
    <submittedName>
        <fullName evidence="2">Uncharacterized protein</fullName>
    </submittedName>
</protein>
<comment type="caution">
    <text evidence="2">The sequence shown here is derived from an EMBL/GenBank/DDBJ whole genome shotgun (WGS) entry which is preliminary data.</text>
</comment>
<feature type="chain" id="PRO_5029610502" evidence="1">
    <location>
        <begin position="19"/>
        <end position="167"/>
    </location>
</feature>